<dbReference type="Gene3D" id="3.90.79.10">
    <property type="entry name" value="Nucleoside Triphosphate Pyrophosphohydrolase"/>
    <property type="match status" value="1"/>
</dbReference>
<dbReference type="CDD" id="cd04688">
    <property type="entry name" value="NUDIX_Hydrolase"/>
    <property type="match status" value="1"/>
</dbReference>
<name>A0ABT2MT58_9CYAN</name>
<keyword evidence="1 3" id="KW-0378">Hydrolase</keyword>
<dbReference type="InterPro" id="IPR000086">
    <property type="entry name" value="NUDIX_hydrolase_dom"/>
</dbReference>
<dbReference type="Pfam" id="PF00293">
    <property type="entry name" value="NUDIX"/>
    <property type="match status" value="1"/>
</dbReference>
<reference evidence="3 4" key="1">
    <citation type="journal article" date="2022" name="Front. Microbiol.">
        <title>High genomic differentiation and limited gene flow indicate recent cryptic speciation within the genus Laspinema (cyanobacteria).</title>
        <authorList>
            <person name="Stanojkovic A."/>
            <person name="Skoupy S."/>
            <person name="Skaloud P."/>
            <person name="Dvorak P."/>
        </authorList>
    </citation>
    <scope>NUCLEOTIDE SEQUENCE [LARGE SCALE GENOMIC DNA]</scope>
    <source>
        <strain evidence="3 4">D2a</strain>
    </source>
</reference>
<evidence type="ECO:0000256" key="1">
    <source>
        <dbReference type="ARBA" id="ARBA00022801"/>
    </source>
</evidence>
<protein>
    <submittedName>
        <fullName evidence="3">NUDIX hydrolase</fullName>
    </submittedName>
</protein>
<proteinExistence type="predicted"/>
<dbReference type="InterPro" id="IPR015797">
    <property type="entry name" value="NUDIX_hydrolase-like_dom_sf"/>
</dbReference>
<evidence type="ECO:0000313" key="4">
    <source>
        <dbReference type="Proteomes" id="UP001525890"/>
    </source>
</evidence>
<keyword evidence="4" id="KW-1185">Reference proteome</keyword>
<dbReference type="RefSeq" id="WP_368006770.1">
    <property type="nucleotide sequence ID" value="NZ_JAMXFF010000017.1"/>
</dbReference>
<organism evidence="3 4">
    <name type="scientific">Laspinema palackyanum D2a</name>
    <dbReference type="NCBI Taxonomy" id="2953684"/>
    <lineage>
        <taxon>Bacteria</taxon>
        <taxon>Bacillati</taxon>
        <taxon>Cyanobacteriota</taxon>
        <taxon>Cyanophyceae</taxon>
        <taxon>Oscillatoriophycideae</taxon>
        <taxon>Oscillatoriales</taxon>
        <taxon>Laspinemataceae</taxon>
        <taxon>Laspinema</taxon>
        <taxon>Laspinema palackyanum</taxon>
    </lineage>
</organism>
<feature type="domain" description="Nudix hydrolase" evidence="2">
    <location>
        <begin position="5"/>
        <end position="146"/>
    </location>
</feature>
<gene>
    <name evidence="3" type="ORF">NG799_12570</name>
</gene>
<evidence type="ECO:0000259" key="2">
    <source>
        <dbReference type="PROSITE" id="PS51462"/>
    </source>
</evidence>
<comment type="caution">
    <text evidence="3">The sequence shown here is derived from an EMBL/GenBank/DDBJ whole genome shotgun (WGS) entry which is preliminary data.</text>
</comment>
<sequence>MSKKTKIRVITLGLIQDKNRLFVSEGYDSVKHQSFYRPLGGGIEFGETSLEALKREFQEEVNADLTNIHYLGCVENIFIYNGEPGHEIIQLYRCNFSDHKFYELESLFFFEGKREVKALWVEIDQLISGELVLVPTKLLDFIVKLD</sequence>
<accession>A0ABT2MT58</accession>
<dbReference type="GO" id="GO:0016787">
    <property type="term" value="F:hydrolase activity"/>
    <property type="evidence" value="ECO:0007669"/>
    <property type="project" value="UniProtKB-KW"/>
</dbReference>
<dbReference type="EMBL" id="JAMXFF010000017">
    <property type="protein sequence ID" value="MCT7967170.1"/>
    <property type="molecule type" value="Genomic_DNA"/>
</dbReference>
<dbReference type="InterPro" id="IPR020084">
    <property type="entry name" value="NUDIX_hydrolase_CS"/>
</dbReference>
<dbReference type="PROSITE" id="PS51462">
    <property type="entry name" value="NUDIX"/>
    <property type="match status" value="1"/>
</dbReference>
<evidence type="ECO:0000313" key="3">
    <source>
        <dbReference type="EMBL" id="MCT7967170.1"/>
    </source>
</evidence>
<dbReference type="SUPFAM" id="SSF55811">
    <property type="entry name" value="Nudix"/>
    <property type="match status" value="1"/>
</dbReference>
<dbReference type="PROSITE" id="PS00893">
    <property type="entry name" value="NUDIX_BOX"/>
    <property type="match status" value="1"/>
</dbReference>
<dbReference type="Proteomes" id="UP001525890">
    <property type="component" value="Unassembled WGS sequence"/>
</dbReference>